<organism evidence="1">
    <name type="scientific">Siphoviridae sp. ctdcr45</name>
    <dbReference type="NCBI Taxonomy" id="2825580"/>
    <lineage>
        <taxon>Viruses</taxon>
        <taxon>Duplodnaviria</taxon>
        <taxon>Heunggongvirae</taxon>
        <taxon>Uroviricota</taxon>
        <taxon>Caudoviricetes</taxon>
    </lineage>
</organism>
<evidence type="ECO:0000313" key="1">
    <source>
        <dbReference type="EMBL" id="DAE15402.1"/>
    </source>
</evidence>
<proteinExistence type="predicted"/>
<name>A0A8S5Q902_9CAUD</name>
<reference evidence="1" key="1">
    <citation type="journal article" date="2021" name="Proc. Natl. Acad. Sci. U.S.A.">
        <title>A Catalog of Tens of Thousands of Viruses from Human Metagenomes Reveals Hidden Associations with Chronic Diseases.</title>
        <authorList>
            <person name="Tisza M.J."/>
            <person name="Buck C.B."/>
        </authorList>
    </citation>
    <scope>NUCLEOTIDE SEQUENCE</scope>
    <source>
        <strain evidence="1">Ctdcr45</strain>
    </source>
</reference>
<sequence>MMQMLSGRARPNNPLAMVAEFRKFAAGMTPQKAEAEINRLLSSGQMSKEQFASLQEQAKMFAQFLR</sequence>
<protein>
    <submittedName>
        <fullName evidence="1">Uncharacterized protein</fullName>
    </submittedName>
</protein>
<accession>A0A8S5Q902</accession>
<dbReference type="EMBL" id="BK015604">
    <property type="protein sequence ID" value="DAE15402.1"/>
    <property type="molecule type" value="Genomic_DNA"/>
</dbReference>